<accession>A0A8J3R7U1</accession>
<dbReference type="RefSeq" id="WP_204013978.1">
    <property type="nucleotide sequence ID" value="NZ_BOOG01000014.1"/>
</dbReference>
<name>A0A8J3R7U1_9ACTN</name>
<organism evidence="1 2">
    <name type="scientific">Sphaerimonospora thailandensis</name>
    <dbReference type="NCBI Taxonomy" id="795644"/>
    <lineage>
        <taxon>Bacteria</taxon>
        <taxon>Bacillati</taxon>
        <taxon>Actinomycetota</taxon>
        <taxon>Actinomycetes</taxon>
        <taxon>Streptosporangiales</taxon>
        <taxon>Streptosporangiaceae</taxon>
        <taxon>Sphaerimonospora</taxon>
    </lineage>
</organism>
<keyword evidence="2" id="KW-1185">Reference proteome</keyword>
<comment type="caution">
    <text evidence="1">The sequence shown here is derived from an EMBL/GenBank/DDBJ whole genome shotgun (WGS) entry which is preliminary data.</text>
</comment>
<reference evidence="1" key="1">
    <citation type="submission" date="2021-01" db="EMBL/GenBank/DDBJ databases">
        <title>Whole genome shotgun sequence of Sphaerimonospora thailandensis NBRC 107569.</title>
        <authorList>
            <person name="Komaki H."/>
            <person name="Tamura T."/>
        </authorList>
    </citation>
    <scope>NUCLEOTIDE SEQUENCE</scope>
    <source>
        <strain evidence="1">NBRC 107569</strain>
    </source>
</reference>
<evidence type="ECO:0000313" key="2">
    <source>
        <dbReference type="Proteomes" id="UP000610966"/>
    </source>
</evidence>
<proteinExistence type="predicted"/>
<sequence>MPNLTDGAIVYGADFPPSAADGDDAGLTQLSNTSYQAGSPVVAVTFVAPTSGRVLLIVGGGMRDSAAVDQVMLAPQVFRGTDATGSEVLAPSASGRGLGSVAADKAFHYASRTSLLSGLTPGATYYARVVHMIVPPSGGTPSAKADIGARDITVIPVS</sequence>
<protein>
    <submittedName>
        <fullName evidence="1">Uncharacterized protein</fullName>
    </submittedName>
</protein>
<gene>
    <name evidence="1" type="ORF">Mth01_16880</name>
</gene>
<evidence type="ECO:0000313" key="1">
    <source>
        <dbReference type="EMBL" id="GIH69435.1"/>
    </source>
</evidence>
<dbReference type="EMBL" id="BOOG01000014">
    <property type="protein sequence ID" value="GIH69435.1"/>
    <property type="molecule type" value="Genomic_DNA"/>
</dbReference>
<dbReference type="AlphaFoldDB" id="A0A8J3R7U1"/>
<dbReference type="Proteomes" id="UP000610966">
    <property type="component" value="Unassembled WGS sequence"/>
</dbReference>